<keyword evidence="4" id="KW-0645">Protease</keyword>
<gene>
    <name evidence="4" type="ORF">DLM_4369</name>
</gene>
<feature type="signal peptide" evidence="1">
    <location>
        <begin position="1"/>
        <end position="23"/>
    </location>
</feature>
<dbReference type="AlphaFoldDB" id="A0A3G9GKU4"/>
<keyword evidence="1" id="KW-0732">Signal</keyword>
<feature type="domain" description="Peptidase M16 N-terminal" evidence="2">
    <location>
        <begin position="36"/>
        <end position="182"/>
    </location>
</feature>
<feature type="domain" description="Peptidase M16 C-terminal" evidence="3">
    <location>
        <begin position="192"/>
        <end position="368"/>
    </location>
</feature>
<dbReference type="Pfam" id="PF05193">
    <property type="entry name" value="Peptidase_M16_C"/>
    <property type="match status" value="1"/>
</dbReference>
<dbReference type="EMBL" id="AP018823">
    <property type="protein sequence ID" value="BBF87934.1"/>
    <property type="molecule type" value="Genomic_DNA"/>
</dbReference>
<evidence type="ECO:0000259" key="2">
    <source>
        <dbReference type="Pfam" id="PF00675"/>
    </source>
</evidence>
<dbReference type="SUPFAM" id="SSF63411">
    <property type="entry name" value="LuxS/MPP-like metallohydrolase"/>
    <property type="match status" value="2"/>
</dbReference>
<dbReference type="GO" id="GO:0008233">
    <property type="term" value="F:peptidase activity"/>
    <property type="evidence" value="ECO:0007669"/>
    <property type="project" value="UniProtKB-KW"/>
</dbReference>
<feature type="chain" id="PRO_5018193638" evidence="1">
    <location>
        <begin position="24"/>
        <end position="437"/>
    </location>
</feature>
<dbReference type="InterPro" id="IPR011249">
    <property type="entry name" value="Metalloenz_LuxS/M16"/>
</dbReference>
<dbReference type="OrthoDB" id="9811314at2"/>
<dbReference type="InterPro" id="IPR007863">
    <property type="entry name" value="Peptidase_M16_C"/>
</dbReference>
<dbReference type="GO" id="GO:0046872">
    <property type="term" value="F:metal ion binding"/>
    <property type="evidence" value="ECO:0007669"/>
    <property type="project" value="InterPro"/>
</dbReference>
<dbReference type="PANTHER" id="PTHR11851">
    <property type="entry name" value="METALLOPROTEASE"/>
    <property type="match status" value="1"/>
</dbReference>
<dbReference type="Proteomes" id="UP000198290">
    <property type="component" value="Chromosome"/>
</dbReference>
<sequence length="437" mass="47653">MALFAKAIMLLSMLIVPCTQVQAVDIQSWTSPQRARVMLVEAHGNPMLDVRIDFDAGSRRDPPGKEGLAAMVAGLLDAGAGTQDEEAIQQQLASSAAQLQGFVDVESAGLRLRTLTRPDLLQSVVELAARELSQPRFAQAVLDRERKRAIDGLQQRQEDAGAMADIMLRQRMYGAHPYGKPAFVTVQSLQAIQRDDLLAFWRQHYRSNTAVVSIVGDISRPDAEQLVNRLLKDLPLEDAALPAIPAVSVMPAAAPLRLSRPGSQTHIMLGMPVLTRDDPDYYALLVGNYILGGGGFDSRLMQELRNKRGLTYGVSSHFTPLQQAGPFVIALATRNAEAAAALQATREVLATYIKSGPSEAELAQAKANIIGGFPLRYDSNGKLLPYLATMGQYHLPLTYLQDYPKAVAALTSKQIRDAWLRRIDPQQLQIVTVGATP</sequence>
<reference evidence="5" key="3">
    <citation type="journal article" date="2017" name="Plant Physiol. Biochem.">
        <title>Differential oxidative and antioxidative response of duckweed Lemna minor toward plant growth promoting/inhibiting bacteria.</title>
        <authorList>
            <person name="Ishizawa H."/>
            <person name="Kuroda M."/>
            <person name="Morikawa M."/>
            <person name="Ike M."/>
        </authorList>
    </citation>
    <scope>NUCLEOTIDE SEQUENCE [LARGE SCALE GENOMIC DNA]</scope>
    <source>
        <strain evidence="5">H3</strain>
    </source>
</reference>
<reference evidence="5" key="1">
    <citation type="journal article" date="2017" name="Biotechnol. Biofuels">
        <title>Evaluation of environmental bacterial communities as a factor affecting the growth of duckweed Lemna minor.</title>
        <authorList>
            <person name="Ishizawa H."/>
            <person name="Kuroda M."/>
            <person name="Morikawa M."/>
            <person name="Ike M."/>
        </authorList>
    </citation>
    <scope>NUCLEOTIDE SEQUENCE [LARGE SCALE GENOMIC DNA]</scope>
    <source>
        <strain evidence="5">H3</strain>
    </source>
</reference>
<dbReference type="InterPro" id="IPR011765">
    <property type="entry name" value="Pept_M16_N"/>
</dbReference>
<reference evidence="4 5" key="2">
    <citation type="journal article" date="2017" name="Genome Announc.">
        <title>Draft genome sequence of Aquitalea magnusonii strain H3, a plant growth-promoting bacterium of duckweed Lemna minor.</title>
        <authorList>
            <person name="Ishizawa H."/>
            <person name="Kuroda M."/>
            <person name="Ike M."/>
        </authorList>
    </citation>
    <scope>NUCLEOTIDE SEQUENCE [LARGE SCALE GENOMIC DNA]</scope>
    <source>
        <strain evidence="4 5">H3</strain>
    </source>
</reference>
<evidence type="ECO:0000313" key="5">
    <source>
        <dbReference type="Proteomes" id="UP000198290"/>
    </source>
</evidence>
<dbReference type="GO" id="GO:0006508">
    <property type="term" value="P:proteolysis"/>
    <property type="evidence" value="ECO:0007669"/>
    <property type="project" value="UniProtKB-KW"/>
</dbReference>
<name>A0A3G9GKU4_9NEIS</name>
<evidence type="ECO:0000256" key="1">
    <source>
        <dbReference type="SAM" id="SignalP"/>
    </source>
</evidence>
<organism evidence="4 5">
    <name type="scientific">Aquitalea magnusonii</name>
    <dbReference type="NCBI Taxonomy" id="332411"/>
    <lineage>
        <taxon>Bacteria</taxon>
        <taxon>Pseudomonadati</taxon>
        <taxon>Pseudomonadota</taxon>
        <taxon>Betaproteobacteria</taxon>
        <taxon>Neisseriales</taxon>
        <taxon>Chromobacteriaceae</taxon>
        <taxon>Aquitalea</taxon>
    </lineage>
</organism>
<dbReference type="KEGG" id="amah:DLM_4369"/>
<dbReference type="Pfam" id="PF00675">
    <property type="entry name" value="Peptidase_M16"/>
    <property type="match status" value="1"/>
</dbReference>
<dbReference type="Gene3D" id="3.30.830.10">
    <property type="entry name" value="Metalloenzyme, LuxS/M16 peptidase-like"/>
    <property type="match status" value="2"/>
</dbReference>
<accession>A0A3G9GKU4</accession>
<dbReference type="PANTHER" id="PTHR11851:SF224">
    <property type="entry name" value="PROCESSING PROTEASE"/>
    <property type="match status" value="1"/>
</dbReference>
<dbReference type="InterPro" id="IPR050361">
    <property type="entry name" value="MPP/UQCRC_Complex"/>
</dbReference>
<proteinExistence type="predicted"/>
<protein>
    <submittedName>
        <fullName evidence="4">Zinc protease</fullName>
    </submittedName>
</protein>
<keyword evidence="5" id="KW-1185">Reference proteome</keyword>
<evidence type="ECO:0000313" key="4">
    <source>
        <dbReference type="EMBL" id="BBF87934.1"/>
    </source>
</evidence>
<evidence type="ECO:0000259" key="3">
    <source>
        <dbReference type="Pfam" id="PF05193"/>
    </source>
</evidence>
<keyword evidence="4" id="KW-0378">Hydrolase</keyword>